<dbReference type="Gene3D" id="3.90.226.10">
    <property type="entry name" value="2-enoyl-CoA Hydratase, Chain A, domain 1"/>
    <property type="match status" value="1"/>
</dbReference>
<gene>
    <name evidence="3" type="ORF">T7987_06295</name>
</gene>
<feature type="compositionally biased region" description="Basic and acidic residues" evidence="1">
    <location>
        <begin position="65"/>
        <end position="74"/>
    </location>
</feature>
<evidence type="ECO:0000256" key="2">
    <source>
        <dbReference type="SAM" id="Phobius"/>
    </source>
</evidence>
<keyword evidence="4" id="KW-1185">Reference proteome</keyword>
<feature type="region of interest" description="Disordered" evidence="1">
    <location>
        <begin position="51"/>
        <end position="86"/>
    </location>
</feature>
<sequence length="258" mass="28213">MSEETPPEAEASHRKPIVGRVLIGVLIFQLGLAVLLFWGDLGEGLRLPGFGPRAPELTEPIRPGDQTRRFRPERAPTPGQPMPETALPDRLVLTPVSGGRAALLEGAIEAGDAERIIKQLSELTPAPEEIYLNSPGGSVRDALELGRYLRREELNTALREGDICYSACPYLLAAGAARTVPESASVGVHQHYFGESTILPAFVAVEDIQRGQGEVMRYLDDMGIDPMVMQHALVTPPDEIYVLLPEELRRYGFIPAED</sequence>
<reference evidence="3 4" key="1">
    <citation type="submission" date="2023-11" db="EMBL/GenBank/DDBJ databases">
        <title>From the Deep-Sea to the Surface: Bacterial Genomes Isolated from the Moytirra Hydrothermal Vent Plume.</title>
        <authorList>
            <person name="Major S.R."/>
        </authorList>
    </citation>
    <scope>NUCLEOTIDE SEQUENCE [LARGE SCALE GENOMIC DNA]</scope>
    <source>
        <strain evidence="3 4">OXR-9</strain>
    </source>
</reference>
<evidence type="ECO:0000313" key="4">
    <source>
        <dbReference type="Proteomes" id="UP001326567"/>
    </source>
</evidence>
<organism evidence="3 4">
    <name type="scientific">Sulfitobacter faviae</name>
    <dbReference type="NCBI Taxonomy" id="1775881"/>
    <lineage>
        <taxon>Bacteria</taxon>
        <taxon>Pseudomonadati</taxon>
        <taxon>Pseudomonadota</taxon>
        <taxon>Alphaproteobacteria</taxon>
        <taxon>Rhodobacterales</taxon>
        <taxon>Roseobacteraceae</taxon>
        <taxon>Sulfitobacter</taxon>
    </lineage>
</organism>
<evidence type="ECO:0000313" key="3">
    <source>
        <dbReference type="EMBL" id="WPZ22840.1"/>
    </source>
</evidence>
<dbReference type="SUPFAM" id="SSF52096">
    <property type="entry name" value="ClpP/crotonase"/>
    <property type="match status" value="1"/>
</dbReference>
<proteinExistence type="predicted"/>
<dbReference type="RefSeq" id="WP_322329403.1">
    <property type="nucleotide sequence ID" value="NZ_CP139725.1"/>
</dbReference>
<evidence type="ECO:0000256" key="1">
    <source>
        <dbReference type="SAM" id="MobiDB-lite"/>
    </source>
</evidence>
<evidence type="ECO:0008006" key="5">
    <source>
        <dbReference type="Google" id="ProtNLM"/>
    </source>
</evidence>
<dbReference type="InterPro" id="IPR029045">
    <property type="entry name" value="ClpP/crotonase-like_dom_sf"/>
</dbReference>
<keyword evidence="2" id="KW-0812">Transmembrane</keyword>
<keyword evidence="2" id="KW-0472">Membrane</keyword>
<name>A0ABZ0V611_9RHOB</name>
<feature type="transmembrane region" description="Helical" evidence="2">
    <location>
        <begin position="17"/>
        <end position="38"/>
    </location>
</feature>
<dbReference type="Proteomes" id="UP001326567">
    <property type="component" value="Chromosome"/>
</dbReference>
<keyword evidence="2" id="KW-1133">Transmembrane helix</keyword>
<dbReference type="EMBL" id="CP139725">
    <property type="protein sequence ID" value="WPZ22840.1"/>
    <property type="molecule type" value="Genomic_DNA"/>
</dbReference>
<protein>
    <recommendedName>
        <fullName evidence="5">Periplasmic protein</fullName>
    </recommendedName>
</protein>
<accession>A0ABZ0V611</accession>